<evidence type="ECO:0000256" key="1">
    <source>
        <dbReference type="ARBA" id="ARBA00007430"/>
    </source>
</evidence>
<feature type="transmembrane region" description="Helical" evidence="2">
    <location>
        <begin position="80"/>
        <end position="108"/>
    </location>
</feature>
<dbReference type="Pfam" id="PF13727">
    <property type="entry name" value="CoA_binding_3"/>
    <property type="match status" value="1"/>
</dbReference>
<dbReference type="Pfam" id="PF02719">
    <property type="entry name" value="Polysacc_synt_2"/>
    <property type="match status" value="1"/>
</dbReference>
<evidence type="ECO:0000256" key="2">
    <source>
        <dbReference type="SAM" id="Phobius"/>
    </source>
</evidence>
<evidence type="ECO:0000259" key="3">
    <source>
        <dbReference type="Pfam" id="PF02719"/>
    </source>
</evidence>
<reference evidence="4" key="1">
    <citation type="journal article" date="2020" name="mSystems">
        <title>Genome- and Community-Level Interaction Insights into Carbon Utilization and Element Cycling Functions of Hydrothermarchaeota in Hydrothermal Sediment.</title>
        <authorList>
            <person name="Zhou Z."/>
            <person name="Liu Y."/>
            <person name="Xu W."/>
            <person name="Pan J."/>
            <person name="Luo Z.H."/>
            <person name="Li M."/>
        </authorList>
    </citation>
    <scope>NUCLEOTIDE SEQUENCE [LARGE SCALE GENOMIC DNA]</scope>
    <source>
        <strain evidence="4">SpSt-573</strain>
    </source>
</reference>
<accession>A0A7C4PGB6</accession>
<dbReference type="AlphaFoldDB" id="A0A7C4PGB6"/>
<evidence type="ECO:0000313" key="4">
    <source>
        <dbReference type="EMBL" id="HGS21601.1"/>
    </source>
</evidence>
<feature type="domain" description="Polysaccharide biosynthesis protein CapD-like" evidence="3">
    <location>
        <begin position="297"/>
        <end position="579"/>
    </location>
</feature>
<dbReference type="PANTHER" id="PTHR43318:SF1">
    <property type="entry name" value="POLYSACCHARIDE BIOSYNTHESIS PROTEIN EPSC-RELATED"/>
    <property type="match status" value="1"/>
</dbReference>
<organism evidence="4">
    <name type="scientific">Anaerolinea thermolimosa</name>
    <dbReference type="NCBI Taxonomy" id="229919"/>
    <lineage>
        <taxon>Bacteria</taxon>
        <taxon>Bacillati</taxon>
        <taxon>Chloroflexota</taxon>
        <taxon>Anaerolineae</taxon>
        <taxon>Anaerolineales</taxon>
        <taxon>Anaerolineaceae</taxon>
        <taxon>Anaerolinea</taxon>
    </lineage>
</organism>
<keyword evidence="2" id="KW-0812">Transmembrane</keyword>
<dbReference type="InterPro" id="IPR003869">
    <property type="entry name" value="Polysac_CapD-like"/>
</dbReference>
<dbReference type="CDD" id="cd05237">
    <property type="entry name" value="UDP_invert_4-6DH_SDR_e"/>
    <property type="match status" value="1"/>
</dbReference>
<name>A0A7C4PGB6_9CHLR</name>
<dbReference type="PANTHER" id="PTHR43318">
    <property type="entry name" value="UDP-N-ACETYLGLUCOSAMINE 4,6-DEHYDRATASE"/>
    <property type="match status" value="1"/>
</dbReference>
<sequence>MKSKPVPNIRNRYLLLGDLILIVLSVMGSYALRFELGNLFFFYLPSAYWMAGAALIIKPLVYYFFGMYRRMWIYASTREVVLIVSAVATSSVILSAVMVALASLRLFVGFPRPVLVFDFFLSVVLAGGLRFVLRLLAENRVNQVLYSGLDRRRTQKVLIVGAGDAGALVVRELQKNPQLYLTPVGFLDDNPSKLKQQIYGVPVIGTLSDLTKVIDQTGADQVIIAIPSAPGRVVRLVAEACRPKGIPFRTMPGIYELLGGKVSVSRLREVDISDLLRREPAHIEEELVGATLGGRVVLVTGAGGSIGRELCRQIARWGPSELIVLGHGENSIFETLLEIEENFPSLPIIPIIADIRDLDRLNIIFDELRPQVVFHTAAHKHVPLMEEHPDEAVRVNVLGTVNVVDAACHYGADRFVFISTDKAVNPTSIMGATKRLGELLVSSLYGESHTRCTAVRFGNVLGSRGSVVPTFERQIDMGGPLTVTHPEMTRYFMSIGEAVSLTIQAATLTEGGDLFVLDMGEQVRIEELALRLVRLRGLRPGVDIPVKYIGIRPGEKLREELLGEGERQVPTAHPAIFRVCSGQKMRRLTLRRQIEELIDLAQTQNNGLVMAKLWETVGCASMEVPHRVPAPLN</sequence>
<proteinExistence type="inferred from homology"/>
<feature type="transmembrane region" description="Helical" evidence="2">
    <location>
        <begin position="12"/>
        <end position="32"/>
    </location>
</feature>
<comment type="similarity">
    <text evidence="1">Belongs to the polysaccharide synthase family.</text>
</comment>
<dbReference type="InterPro" id="IPR051203">
    <property type="entry name" value="Polysaccharide_Synthase-Rel"/>
</dbReference>
<keyword evidence="2" id="KW-1133">Transmembrane helix</keyword>
<feature type="transmembrane region" description="Helical" evidence="2">
    <location>
        <begin position="47"/>
        <end position="68"/>
    </location>
</feature>
<dbReference type="InterPro" id="IPR036291">
    <property type="entry name" value="NAD(P)-bd_dom_sf"/>
</dbReference>
<protein>
    <submittedName>
        <fullName evidence="4">Polysaccharide biosynthesis protein</fullName>
    </submittedName>
</protein>
<dbReference type="Gene3D" id="3.40.50.720">
    <property type="entry name" value="NAD(P)-binding Rossmann-like Domain"/>
    <property type="match status" value="2"/>
</dbReference>
<dbReference type="EMBL" id="DSYK01000348">
    <property type="protein sequence ID" value="HGS21601.1"/>
    <property type="molecule type" value="Genomic_DNA"/>
</dbReference>
<gene>
    <name evidence="4" type="ORF">ENT37_07010</name>
</gene>
<comment type="caution">
    <text evidence="4">The sequence shown here is derived from an EMBL/GenBank/DDBJ whole genome shotgun (WGS) entry which is preliminary data.</text>
</comment>
<dbReference type="SUPFAM" id="SSF51735">
    <property type="entry name" value="NAD(P)-binding Rossmann-fold domains"/>
    <property type="match status" value="2"/>
</dbReference>
<keyword evidence="2" id="KW-0472">Membrane</keyword>